<evidence type="ECO:0000313" key="3">
    <source>
        <dbReference type="EMBL" id="POY70908.1"/>
    </source>
</evidence>
<dbReference type="PANTHER" id="PTHR13357">
    <property type="entry name" value="SH3 ADAPTER PROTEIN SPIN90 NCK INTERACTING PROTEIN WITH SH3 DOMAIN"/>
    <property type="match status" value="1"/>
</dbReference>
<protein>
    <recommendedName>
        <fullName evidence="2">SPIN90/Ldb17 leucine-rich domain-containing protein</fullName>
    </recommendedName>
</protein>
<sequence>MECGQEYAFTSPDQFWNELDDLIRVPEDSPLEELDYALRNYIAFASRYMDEYLSQPGALAHAVLMLLDAPLFTSHVDRMIDNVVSSIADPSASSKTLFISLILTLFLRDSTNPLTALTQASSTKSASNKKGKKKSNGTGITVGSSKIFRRMRRRWSEVVPVLMKWVWDAAVVEVDQSQPDQVPQVDGAGKVRHLGMPAEGWEERVGTTATAVLYEMCRVQKLDPEELADFSFEFVSHLFALVERTRDAADETFNYTLIKLIIALNEQFMVSAVPVVATGQGKLPPPILPTVVGTHKRERGPNTVLEVLKEKEHESKTFGENVIFILNRADNTPDSLCVSLLILKILYLLFTTSGTQEYFYTNDLCVLVDVFIRELYNLGEDSEGLKHTYLRVLHPLLNNTQLRQYPYKRQELRRCLESLLEGAQYREVDSTTRRLVERNLRGTWCQGLQNSDPIPGSPHRHLGATSSTAAASTVSVDAVAVADEEDSGSTAKGRRHHRRPSGSSTTSAKPDRKSRKHASADDLRHHRMLGDGSQLPATIRDGHERLEPVAAKAIRGDPHPVVEASYAEHYSQSPTTASASLSDDAFSPHEVSRAQFDGAETVRSASAGHDMLRPIAERHLALNAPMRPSSATDLARSVPASAAVLPEHEPVLQHPRPRSSSLSVACHNSLGLSHYHTSAPPTPPLPVPASPALSNVSLAGSTDSADPTSPSSRSGAASAPRRRRPPPPPTSSVETSGSRPMTPVSRSSTAGTTESTGPLSVPPGHARRRPPPPPPKPGRDKSPLDSASGEPDARRLLDSLAVSS</sequence>
<feature type="domain" description="SPIN90/Ldb17 leucine-rich" evidence="2">
    <location>
        <begin position="250"/>
        <end position="412"/>
    </location>
</feature>
<feature type="compositionally biased region" description="Polar residues" evidence="1">
    <location>
        <begin position="570"/>
        <end position="581"/>
    </location>
</feature>
<feature type="compositionally biased region" description="Low complexity" evidence="1">
    <location>
        <begin position="701"/>
        <end position="719"/>
    </location>
</feature>
<feature type="region of interest" description="Disordered" evidence="1">
    <location>
        <begin position="568"/>
        <end position="592"/>
    </location>
</feature>
<name>A0A2S5B297_9BASI</name>
<accession>A0A2S5B297</accession>
<dbReference type="PANTHER" id="PTHR13357:SF1">
    <property type="entry name" value="NCK-INTERACTING PROTEIN WITH SH3 DOMAIN"/>
    <property type="match status" value="1"/>
</dbReference>
<evidence type="ECO:0000256" key="1">
    <source>
        <dbReference type="SAM" id="MobiDB-lite"/>
    </source>
</evidence>
<reference evidence="3 4" key="1">
    <citation type="journal article" date="2018" name="Front. Microbiol.">
        <title>Prospects for Fungal Bioremediation of Acidic Radioactive Waste Sites: Characterization and Genome Sequence of Rhodotorula taiwanensis MD1149.</title>
        <authorList>
            <person name="Tkavc R."/>
            <person name="Matrosova V.Y."/>
            <person name="Grichenko O.E."/>
            <person name="Gostincar C."/>
            <person name="Volpe R.P."/>
            <person name="Klimenkova P."/>
            <person name="Gaidamakova E.K."/>
            <person name="Zhou C.E."/>
            <person name="Stewart B.J."/>
            <person name="Lyman M.G."/>
            <person name="Malfatti S.A."/>
            <person name="Rubinfeld B."/>
            <person name="Courtot M."/>
            <person name="Singh J."/>
            <person name="Dalgard C.L."/>
            <person name="Hamilton T."/>
            <person name="Frey K.G."/>
            <person name="Gunde-Cimerman N."/>
            <person name="Dugan L."/>
            <person name="Daly M.J."/>
        </authorList>
    </citation>
    <scope>NUCLEOTIDE SEQUENCE [LARGE SCALE GENOMIC DNA]</scope>
    <source>
        <strain evidence="3 4">MD1149</strain>
    </source>
</reference>
<dbReference type="GO" id="GO:0030479">
    <property type="term" value="C:actin cortical patch"/>
    <property type="evidence" value="ECO:0007669"/>
    <property type="project" value="TreeGrafter"/>
</dbReference>
<dbReference type="GO" id="GO:0051666">
    <property type="term" value="P:actin cortical patch localization"/>
    <property type="evidence" value="ECO:0007669"/>
    <property type="project" value="TreeGrafter"/>
</dbReference>
<dbReference type="GO" id="GO:0000147">
    <property type="term" value="P:actin cortical patch assembly"/>
    <property type="evidence" value="ECO:0007669"/>
    <property type="project" value="TreeGrafter"/>
</dbReference>
<dbReference type="Pfam" id="PF09431">
    <property type="entry name" value="SPIN90_LRD"/>
    <property type="match status" value="1"/>
</dbReference>
<organism evidence="3 4">
    <name type="scientific">Rhodotorula taiwanensis</name>
    <dbReference type="NCBI Taxonomy" id="741276"/>
    <lineage>
        <taxon>Eukaryota</taxon>
        <taxon>Fungi</taxon>
        <taxon>Dikarya</taxon>
        <taxon>Basidiomycota</taxon>
        <taxon>Pucciniomycotina</taxon>
        <taxon>Microbotryomycetes</taxon>
        <taxon>Sporidiobolales</taxon>
        <taxon>Sporidiobolaceae</taxon>
        <taxon>Rhodotorula</taxon>
    </lineage>
</organism>
<dbReference type="InterPro" id="IPR030125">
    <property type="entry name" value="SPIN90/Ldb17"/>
</dbReference>
<gene>
    <name evidence="3" type="ORF">BMF94_6086</name>
</gene>
<keyword evidence="4" id="KW-1185">Reference proteome</keyword>
<proteinExistence type="predicted"/>
<dbReference type="EMBL" id="PJQD01000096">
    <property type="protein sequence ID" value="POY70908.1"/>
    <property type="molecule type" value="Genomic_DNA"/>
</dbReference>
<dbReference type="InterPro" id="IPR018556">
    <property type="entry name" value="SPIN90/Ldb17_LRD"/>
</dbReference>
<dbReference type="GO" id="GO:0006897">
    <property type="term" value="P:endocytosis"/>
    <property type="evidence" value="ECO:0007669"/>
    <property type="project" value="TreeGrafter"/>
</dbReference>
<dbReference type="GO" id="GO:0071933">
    <property type="term" value="F:Arp2/3 complex binding"/>
    <property type="evidence" value="ECO:0007669"/>
    <property type="project" value="TreeGrafter"/>
</dbReference>
<dbReference type="AlphaFoldDB" id="A0A2S5B297"/>
<feature type="region of interest" description="Disordered" evidence="1">
    <location>
        <begin position="675"/>
        <end position="804"/>
    </location>
</feature>
<evidence type="ECO:0000313" key="4">
    <source>
        <dbReference type="Proteomes" id="UP000237144"/>
    </source>
</evidence>
<feature type="compositionally biased region" description="Pro residues" evidence="1">
    <location>
        <begin position="680"/>
        <end position="689"/>
    </location>
</feature>
<feature type="region of interest" description="Disordered" evidence="1">
    <location>
        <begin position="119"/>
        <end position="138"/>
    </location>
</feature>
<feature type="compositionally biased region" description="Polar residues" evidence="1">
    <location>
        <begin position="733"/>
        <end position="758"/>
    </location>
</feature>
<dbReference type="Proteomes" id="UP000237144">
    <property type="component" value="Unassembled WGS sequence"/>
</dbReference>
<feature type="region of interest" description="Disordered" evidence="1">
    <location>
        <begin position="447"/>
        <end position="468"/>
    </location>
</feature>
<feature type="region of interest" description="Disordered" evidence="1">
    <location>
        <begin position="482"/>
        <end position="538"/>
    </location>
</feature>
<dbReference type="OrthoDB" id="445362at2759"/>
<dbReference type="STRING" id="741276.A0A2S5B297"/>
<evidence type="ECO:0000259" key="2">
    <source>
        <dbReference type="Pfam" id="PF09431"/>
    </source>
</evidence>
<comment type="caution">
    <text evidence="3">The sequence shown here is derived from an EMBL/GenBank/DDBJ whole genome shotgun (WGS) entry which is preliminary data.</text>
</comment>